<gene>
    <name evidence="3" type="ORF">SDRG_04368</name>
</gene>
<dbReference type="Pfam" id="PF00397">
    <property type="entry name" value="WW"/>
    <property type="match status" value="4"/>
</dbReference>
<dbReference type="InterPro" id="IPR001202">
    <property type="entry name" value="WW_dom"/>
</dbReference>
<sequence length="851" mass="96350">MPAEAIVACRTCRAACPPTFKFCDQCGARLVVRKAKSKTSKKKRATPTAPEVPTAETGWFWGATATLPRLVHAKPAPEPPTNQETCVKVRALAAKVTATPTKTRPPEGPSTAPPLLWGTCFAKAQAEYRATEALLVAEIAADTKIIAHMAAQAQAHAFKNDETFRFACRTKRELERKVHEHSASLARVRRDLAALAANEDNLSVVQKTIGAQRAAETQLWASRDADARRVQRWWRHAHARRVQQHRTSIRIYRGYLHYRYTARVHQIFGCTLYFRLDRADKARKARLEVVAFATQFQSPFDFHFQFENPHAVVAAARRLQRYVRHRRTRHGFWQLLLQRARLLVLAARTQAEAAARHDAVVRIQAAMRRKQARRHVVRRIALRYEKCMDATTLQPFYVDRVAGVSSWTKPRVLYERDLEVVANGTTMAREHIDAWLRLETPRRQRIAAEKIQARVRAFLARRRLQALVASMYEKHVDPSSGASFYYNTATGATSWTRPKLLAIEILDGPLAVAAPTDVVRDTPAPEFAGKSPKKSQALYAVATPRRRELAAQTLQCFVRVCAAKAQRMARTAAIYIKCVDDETQRCFYFNRATGVSQWTKPLGLGATDLPTTRRGASPRPTTTKARYEGLDTPRRRVVAATTIQARYRTKRARDGLRQLLAKAIRKCYDTDSRQYFYYNEKSGLSSWSKPRLLVNDVKAALARLPTPRRRDAAATKLQSMYRTRVARTRLRTMIAATYQRHLDADSQTYYYYNTMTGQSQWTKPRGLGASELGPIGSGHMDALRTLPTPRRHDVAAMRIQGMYRCHVARAAAAAAAHDVYEACVDADSGAPYYFNRRSGVSSWTRPRWLVL</sequence>
<protein>
    <recommendedName>
        <fullName evidence="2">WW domain-containing protein</fullName>
    </recommendedName>
</protein>
<dbReference type="SMART" id="SM00456">
    <property type="entry name" value="WW"/>
    <property type="match status" value="6"/>
</dbReference>
<keyword evidence="4" id="KW-1185">Reference proteome</keyword>
<name>T0S7H8_SAPDV</name>
<evidence type="ECO:0000313" key="3">
    <source>
        <dbReference type="EMBL" id="EQC38672.1"/>
    </source>
</evidence>
<dbReference type="InterPro" id="IPR036020">
    <property type="entry name" value="WW_dom_sf"/>
</dbReference>
<dbReference type="EMBL" id="JH767141">
    <property type="protein sequence ID" value="EQC38672.1"/>
    <property type="molecule type" value="Genomic_DNA"/>
</dbReference>
<accession>T0S7H8</accession>
<evidence type="ECO:0000259" key="2">
    <source>
        <dbReference type="PROSITE" id="PS50020"/>
    </source>
</evidence>
<dbReference type="AlphaFoldDB" id="T0S7H8"/>
<dbReference type="Proteomes" id="UP000030762">
    <property type="component" value="Unassembled WGS sequence"/>
</dbReference>
<dbReference type="eggNOG" id="ENOG502SD4J">
    <property type="taxonomic scope" value="Eukaryota"/>
</dbReference>
<dbReference type="PANTHER" id="PTHR47852:SF2">
    <property type="entry name" value="WW DOMAIN-CONTAINING PROTEIN"/>
    <property type="match status" value="1"/>
</dbReference>
<feature type="domain" description="WW" evidence="2">
    <location>
        <begin position="732"/>
        <end position="766"/>
    </location>
</feature>
<dbReference type="CDD" id="cd00201">
    <property type="entry name" value="WW"/>
    <property type="match status" value="3"/>
</dbReference>
<dbReference type="SMART" id="SM00015">
    <property type="entry name" value="IQ"/>
    <property type="match status" value="5"/>
</dbReference>
<dbReference type="PROSITE" id="PS50096">
    <property type="entry name" value="IQ"/>
    <property type="match status" value="5"/>
</dbReference>
<evidence type="ECO:0000256" key="1">
    <source>
        <dbReference type="SAM" id="MobiDB-lite"/>
    </source>
</evidence>
<dbReference type="PANTHER" id="PTHR47852">
    <property type="entry name" value="OS06G0298400 PROTEIN"/>
    <property type="match status" value="1"/>
</dbReference>
<dbReference type="RefSeq" id="XP_008608264.1">
    <property type="nucleotide sequence ID" value="XM_008610042.1"/>
</dbReference>
<dbReference type="Pfam" id="PF00612">
    <property type="entry name" value="IQ"/>
    <property type="match status" value="4"/>
</dbReference>
<dbReference type="InParanoid" id="T0S7H8"/>
<dbReference type="SUPFAM" id="SSF51045">
    <property type="entry name" value="WW domain"/>
    <property type="match status" value="2"/>
</dbReference>
<evidence type="ECO:0000313" key="4">
    <source>
        <dbReference type="Proteomes" id="UP000030762"/>
    </source>
</evidence>
<dbReference type="Gene3D" id="2.20.70.10">
    <property type="match status" value="4"/>
</dbReference>
<dbReference type="InterPro" id="IPR000048">
    <property type="entry name" value="IQ_motif_EF-hand-BS"/>
</dbReference>
<proteinExistence type="predicted"/>
<dbReference type="GeneID" id="19945095"/>
<dbReference type="OrthoDB" id="191651at2759"/>
<dbReference type="VEuPathDB" id="FungiDB:SDRG_04368"/>
<dbReference type="PROSITE" id="PS50020">
    <property type="entry name" value="WW_DOMAIN_2"/>
    <property type="match status" value="2"/>
</dbReference>
<feature type="region of interest" description="Disordered" evidence="1">
    <location>
        <begin position="606"/>
        <end position="626"/>
    </location>
</feature>
<organism evidence="3 4">
    <name type="scientific">Saprolegnia diclina (strain VS20)</name>
    <dbReference type="NCBI Taxonomy" id="1156394"/>
    <lineage>
        <taxon>Eukaryota</taxon>
        <taxon>Sar</taxon>
        <taxon>Stramenopiles</taxon>
        <taxon>Oomycota</taxon>
        <taxon>Saprolegniomycetes</taxon>
        <taxon>Saprolegniales</taxon>
        <taxon>Saprolegniaceae</taxon>
        <taxon>Saprolegnia</taxon>
    </lineage>
</organism>
<reference evidence="3 4" key="1">
    <citation type="submission" date="2012-04" db="EMBL/GenBank/DDBJ databases">
        <title>The Genome Sequence of Saprolegnia declina VS20.</title>
        <authorList>
            <consortium name="The Broad Institute Genome Sequencing Platform"/>
            <person name="Russ C."/>
            <person name="Nusbaum C."/>
            <person name="Tyler B."/>
            <person name="van West P."/>
            <person name="Dieguez-Uribeondo J."/>
            <person name="de Bruijn I."/>
            <person name="Tripathy S."/>
            <person name="Jiang R."/>
            <person name="Young S.K."/>
            <person name="Zeng Q."/>
            <person name="Gargeya S."/>
            <person name="Fitzgerald M."/>
            <person name="Haas B."/>
            <person name="Abouelleil A."/>
            <person name="Alvarado L."/>
            <person name="Arachchi H.M."/>
            <person name="Berlin A."/>
            <person name="Chapman S.B."/>
            <person name="Goldberg J."/>
            <person name="Griggs A."/>
            <person name="Gujja S."/>
            <person name="Hansen M."/>
            <person name="Howarth C."/>
            <person name="Imamovic A."/>
            <person name="Larimer J."/>
            <person name="McCowen C."/>
            <person name="Montmayeur A."/>
            <person name="Murphy C."/>
            <person name="Neiman D."/>
            <person name="Pearson M."/>
            <person name="Priest M."/>
            <person name="Roberts A."/>
            <person name="Saif S."/>
            <person name="Shea T."/>
            <person name="Sisk P."/>
            <person name="Sykes S."/>
            <person name="Wortman J."/>
            <person name="Nusbaum C."/>
            <person name="Birren B."/>
        </authorList>
    </citation>
    <scope>NUCLEOTIDE SEQUENCE [LARGE SCALE GENOMIC DNA]</scope>
    <source>
        <strain evidence="3 4">VS20</strain>
    </source>
</reference>
<dbReference type="Gene3D" id="1.20.5.190">
    <property type="match status" value="2"/>
</dbReference>
<feature type="domain" description="WW" evidence="2">
    <location>
        <begin position="466"/>
        <end position="500"/>
    </location>
</feature>